<dbReference type="Proteomes" id="UP000078397">
    <property type="component" value="Unassembled WGS sequence"/>
</dbReference>
<dbReference type="KEGG" id="pchm:VFPPC_15539"/>
<comment type="caution">
    <text evidence="1">The sequence shown here is derived from an EMBL/GenBank/DDBJ whole genome shotgun (WGS) entry which is preliminary data.</text>
</comment>
<sequence>MLRRHLVRPLVTPLTLPSFNKGDSLTNPKPFARHSRGYAHILQHYIQHYLPIFFPLHLPIPSSSWYPCVLPVKLGGPTVTGTLNLDATHTSRQIHAPDWTHWQGKKHVD</sequence>
<accession>A0A179FYF2</accession>
<dbReference type="EMBL" id="LSBJ02000002">
    <property type="protein sequence ID" value="OAQ70141.1"/>
    <property type="molecule type" value="Genomic_DNA"/>
</dbReference>
<name>A0A179FYF2_METCM</name>
<protein>
    <submittedName>
        <fullName evidence="1">Uncharacterized protein</fullName>
    </submittedName>
</protein>
<keyword evidence="2" id="KW-1185">Reference proteome</keyword>
<organism evidence="1 2">
    <name type="scientific">Pochonia chlamydosporia 170</name>
    <dbReference type="NCBI Taxonomy" id="1380566"/>
    <lineage>
        <taxon>Eukaryota</taxon>
        <taxon>Fungi</taxon>
        <taxon>Dikarya</taxon>
        <taxon>Ascomycota</taxon>
        <taxon>Pezizomycotina</taxon>
        <taxon>Sordariomycetes</taxon>
        <taxon>Hypocreomycetidae</taxon>
        <taxon>Hypocreales</taxon>
        <taxon>Clavicipitaceae</taxon>
        <taxon>Pochonia</taxon>
    </lineage>
</organism>
<gene>
    <name evidence="1" type="ORF">VFPPC_15539</name>
</gene>
<reference evidence="1 2" key="1">
    <citation type="journal article" date="2016" name="PLoS Pathog.">
        <title>Biosynthesis of antibiotic leucinostatins in bio-control fungus Purpureocillium lilacinum and their inhibition on phytophthora revealed by genome mining.</title>
        <authorList>
            <person name="Wang G."/>
            <person name="Liu Z."/>
            <person name="Lin R."/>
            <person name="Li E."/>
            <person name="Mao Z."/>
            <person name="Ling J."/>
            <person name="Yang Y."/>
            <person name="Yin W.B."/>
            <person name="Xie B."/>
        </authorList>
    </citation>
    <scope>NUCLEOTIDE SEQUENCE [LARGE SCALE GENOMIC DNA]</scope>
    <source>
        <strain evidence="1">170</strain>
    </source>
</reference>
<evidence type="ECO:0000313" key="1">
    <source>
        <dbReference type="EMBL" id="OAQ70141.1"/>
    </source>
</evidence>
<dbReference type="GeneID" id="28857286"/>
<evidence type="ECO:0000313" key="2">
    <source>
        <dbReference type="Proteomes" id="UP000078397"/>
    </source>
</evidence>
<dbReference type="AlphaFoldDB" id="A0A179FYF2"/>
<proteinExistence type="predicted"/>
<dbReference type="RefSeq" id="XP_018146678.1">
    <property type="nucleotide sequence ID" value="XM_018293292.1"/>
</dbReference>